<dbReference type="KEGG" id="gsh:117364753"/>
<proteinExistence type="predicted"/>
<dbReference type="GeneID" id="117364753"/>
<protein>
    <submittedName>
        <fullName evidence="2 3">Uncharacterized protein LOC117364753</fullName>
    </submittedName>
</protein>
<evidence type="ECO:0000313" key="3">
    <source>
        <dbReference type="RefSeq" id="XP_033810234.1"/>
    </source>
</evidence>
<accession>A0A6P8RYJ7</accession>
<dbReference type="InterPro" id="IPR031667">
    <property type="entry name" value="RDD1"/>
</dbReference>
<dbReference type="RefSeq" id="XP_033810234.1">
    <property type="nucleotide sequence ID" value="XM_033954343.1"/>
</dbReference>
<dbReference type="OrthoDB" id="8957463at2759"/>
<evidence type="ECO:0000313" key="2">
    <source>
        <dbReference type="RefSeq" id="XP_033810233.1"/>
    </source>
</evidence>
<dbReference type="RefSeq" id="XP_033810233.1">
    <property type="nucleotide sequence ID" value="XM_033954342.1"/>
</dbReference>
<dbReference type="Proteomes" id="UP000515159">
    <property type="component" value="Chromosome 8"/>
</dbReference>
<sequence length="203" mass="23257">MTTSRVSKKNKRSYSLRIPKSPGLLGTSTGFYDRLEDFDYPEECLGWNSQLFLGGNASKSFIFNRELDDSQGKSPLIVEKHKDHRKRSRSLRILKARSPPPSLMEVDSTLSPQKVMKEQGQQIVAHPTLFSDLEEGQLFIEGTFLEGLLNEKEKQKNKKMKHYKKTIDRIFRRGWENFVANLYTVSVARSSPSPTSPSLVKVY</sequence>
<name>A0A6P8RYJ7_GEOSA</name>
<organism evidence="1 2">
    <name type="scientific">Geotrypetes seraphini</name>
    <name type="common">Gaboon caecilian</name>
    <name type="synonym">Caecilia seraphini</name>
    <dbReference type="NCBI Taxonomy" id="260995"/>
    <lineage>
        <taxon>Eukaryota</taxon>
        <taxon>Metazoa</taxon>
        <taxon>Chordata</taxon>
        <taxon>Craniata</taxon>
        <taxon>Vertebrata</taxon>
        <taxon>Euteleostomi</taxon>
        <taxon>Amphibia</taxon>
        <taxon>Gymnophiona</taxon>
        <taxon>Geotrypetes</taxon>
    </lineage>
</organism>
<gene>
    <name evidence="2 3" type="primary">LOC117364753</name>
</gene>
<dbReference type="AlphaFoldDB" id="A0A6P8RYJ7"/>
<evidence type="ECO:0000313" key="1">
    <source>
        <dbReference type="Proteomes" id="UP000515159"/>
    </source>
</evidence>
<keyword evidence="1" id="KW-1185">Reference proteome</keyword>
<dbReference type="Pfam" id="PF15828">
    <property type="entry name" value="RDD1"/>
    <property type="match status" value="1"/>
</dbReference>
<reference evidence="2 3" key="1">
    <citation type="submission" date="2025-04" db="UniProtKB">
        <authorList>
            <consortium name="RefSeq"/>
        </authorList>
    </citation>
    <scope>IDENTIFICATION</scope>
</reference>